<feature type="transmembrane region" description="Helical" evidence="1">
    <location>
        <begin position="12"/>
        <end position="34"/>
    </location>
</feature>
<dbReference type="InterPro" id="IPR045584">
    <property type="entry name" value="Pilin-like"/>
</dbReference>
<evidence type="ECO:0000313" key="2">
    <source>
        <dbReference type="EMBL" id="SHK40131.1"/>
    </source>
</evidence>
<dbReference type="SUPFAM" id="SSF54523">
    <property type="entry name" value="Pili subunits"/>
    <property type="match status" value="1"/>
</dbReference>
<keyword evidence="1" id="KW-0812">Transmembrane</keyword>
<keyword evidence="3" id="KW-1185">Reference proteome</keyword>
<dbReference type="NCBIfam" id="TIGR02532">
    <property type="entry name" value="IV_pilin_GFxxxE"/>
    <property type="match status" value="1"/>
</dbReference>
<name>A0A1M6S606_9BACT</name>
<dbReference type="Proteomes" id="UP000184275">
    <property type="component" value="Unassembled WGS sequence"/>
</dbReference>
<sequence length="172" mass="18717">MERNIWTKKGFTLVEVLTVVIIIGILSAAGYAGLQRAIANSRIKDAAFNMAAFMETASNKARQLNDTVCVKKISDKLLGMYKGTCENPTDEIDRLEMVVGVKIVGESTEGYDVSNLSDGAEFAHRFGLSAAPAGYFLAQYGNDDLYGIAVKYKNKNAVVPRVSYDGSSWSDL</sequence>
<organism evidence="2 3">
    <name type="scientific">Fibrobacter intestinalis</name>
    <dbReference type="NCBI Taxonomy" id="28122"/>
    <lineage>
        <taxon>Bacteria</taxon>
        <taxon>Pseudomonadati</taxon>
        <taxon>Fibrobacterota</taxon>
        <taxon>Fibrobacteria</taxon>
        <taxon>Fibrobacterales</taxon>
        <taxon>Fibrobacteraceae</taxon>
        <taxon>Fibrobacter</taxon>
    </lineage>
</organism>
<dbReference type="RefSeq" id="WP_073302907.1">
    <property type="nucleotide sequence ID" value="NZ_FRAW01000005.1"/>
</dbReference>
<dbReference type="PROSITE" id="PS00409">
    <property type="entry name" value="PROKAR_NTER_METHYL"/>
    <property type="match status" value="1"/>
</dbReference>
<dbReference type="AlphaFoldDB" id="A0A1M6S606"/>
<keyword evidence="1" id="KW-1133">Transmembrane helix</keyword>
<protein>
    <submittedName>
        <fullName evidence="2">Prepilin-type N-terminal cleavage/methylation domain-containing protein</fullName>
    </submittedName>
</protein>
<dbReference type="EMBL" id="FRAW01000005">
    <property type="protein sequence ID" value="SHK40131.1"/>
    <property type="molecule type" value="Genomic_DNA"/>
</dbReference>
<dbReference type="InterPro" id="IPR012902">
    <property type="entry name" value="N_methyl_site"/>
</dbReference>
<keyword evidence="1" id="KW-0472">Membrane</keyword>
<dbReference type="Gene3D" id="3.30.700.10">
    <property type="entry name" value="Glycoprotein, Type 4 Pilin"/>
    <property type="match status" value="1"/>
</dbReference>
<proteinExistence type="predicted"/>
<evidence type="ECO:0000313" key="3">
    <source>
        <dbReference type="Proteomes" id="UP000184275"/>
    </source>
</evidence>
<gene>
    <name evidence="2" type="ORF">SAMN05720469_10549</name>
</gene>
<dbReference type="Pfam" id="PF07963">
    <property type="entry name" value="N_methyl"/>
    <property type="match status" value="1"/>
</dbReference>
<evidence type="ECO:0000256" key="1">
    <source>
        <dbReference type="SAM" id="Phobius"/>
    </source>
</evidence>
<accession>A0A1M6S606</accession>
<reference evidence="3" key="1">
    <citation type="submission" date="2016-11" db="EMBL/GenBank/DDBJ databases">
        <authorList>
            <person name="Varghese N."/>
            <person name="Submissions S."/>
        </authorList>
    </citation>
    <scope>NUCLEOTIDE SEQUENCE [LARGE SCALE GENOMIC DNA]</scope>
    <source>
        <strain evidence="3">UWOS</strain>
    </source>
</reference>